<feature type="compositionally biased region" description="Low complexity" evidence="3">
    <location>
        <begin position="42"/>
        <end position="68"/>
    </location>
</feature>
<accession>A0ABU2G6K4</accession>
<reference evidence="5 6" key="1">
    <citation type="submission" date="2022-06" db="EMBL/GenBank/DDBJ databases">
        <title>Halogeometricum sp. a new haloarchaeum isolate from saline soil.</title>
        <authorList>
            <person name="Strakova D."/>
            <person name="Galisteo C."/>
            <person name="Sanchez-Porro C."/>
            <person name="Ventosa A."/>
        </authorList>
    </citation>
    <scope>NUCLEOTIDE SEQUENCE [LARGE SCALE GENOMIC DNA]</scope>
    <source>
        <strain evidence="6">S3BR25-2</strain>
    </source>
</reference>
<evidence type="ECO:0000313" key="5">
    <source>
        <dbReference type="EMBL" id="MDS0295854.1"/>
    </source>
</evidence>
<evidence type="ECO:0000259" key="4">
    <source>
        <dbReference type="Pfam" id="PF00127"/>
    </source>
</evidence>
<dbReference type="EMBL" id="JAMQOQ010000005">
    <property type="protein sequence ID" value="MDS0295854.1"/>
    <property type="molecule type" value="Genomic_DNA"/>
</dbReference>
<gene>
    <name evidence="5" type="ORF">NDI79_16905</name>
</gene>
<sequence>MVRNGISSDTSGDGGHMARRGFLATVGAGAVGLAGCVGGDGTAAADTPTPTESEGGSGTETPTETGSEGWTGLDPQFGFVGATPEAPAPVEPDAEVQLLIGEREGAPIPEFYFEPSGLFVEAGSVVKFALATPDHTVTAYHPSLGRTQRIPDGVPAISSPVLGGGTYWLYRFETPGVYDLYCAPHEPYGMAMRLVVGEATGPGAEPVSTAEPAHGDPRPPFQTSATVLSDPALDPETIVEAGSVPWEDISAESKRLQM</sequence>
<evidence type="ECO:0000256" key="1">
    <source>
        <dbReference type="ARBA" id="ARBA00022723"/>
    </source>
</evidence>
<dbReference type="PROSITE" id="PS51318">
    <property type="entry name" value="TAT"/>
    <property type="match status" value="1"/>
</dbReference>
<keyword evidence="1" id="KW-0479">Metal-binding</keyword>
<protein>
    <submittedName>
        <fullName evidence="5">Plastocyanin/azurin family copper-binding protein</fullName>
    </submittedName>
</protein>
<evidence type="ECO:0000256" key="3">
    <source>
        <dbReference type="SAM" id="MobiDB-lite"/>
    </source>
</evidence>
<feature type="region of interest" description="Disordered" evidence="3">
    <location>
        <begin position="201"/>
        <end position="221"/>
    </location>
</feature>
<dbReference type="RefSeq" id="WP_310929824.1">
    <property type="nucleotide sequence ID" value="NZ_JAMQOQ010000005.1"/>
</dbReference>
<dbReference type="Gene3D" id="2.60.40.420">
    <property type="entry name" value="Cupredoxins - blue copper proteins"/>
    <property type="match status" value="1"/>
</dbReference>
<feature type="region of interest" description="Disordered" evidence="3">
    <location>
        <begin position="42"/>
        <end position="71"/>
    </location>
</feature>
<name>A0ABU2G6K4_9EURY</name>
<dbReference type="InterPro" id="IPR008972">
    <property type="entry name" value="Cupredoxin"/>
</dbReference>
<dbReference type="SUPFAM" id="SSF49503">
    <property type="entry name" value="Cupredoxins"/>
    <property type="match status" value="1"/>
</dbReference>
<dbReference type="Proteomes" id="UP001254813">
    <property type="component" value="Unassembled WGS sequence"/>
</dbReference>
<feature type="domain" description="Blue (type 1) copper" evidence="4">
    <location>
        <begin position="110"/>
        <end position="196"/>
    </location>
</feature>
<keyword evidence="2" id="KW-0186">Copper</keyword>
<dbReference type="InterPro" id="IPR006311">
    <property type="entry name" value="TAT_signal"/>
</dbReference>
<organism evidence="5 6">
    <name type="scientific">Halogeometricum luteum</name>
    <dbReference type="NCBI Taxonomy" id="2950537"/>
    <lineage>
        <taxon>Archaea</taxon>
        <taxon>Methanobacteriati</taxon>
        <taxon>Methanobacteriota</taxon>
        <taxon>Stenosarchaea group</taxon>
        <taxon>Halobacteria</taxon>
        <taxon>Halobacteriales</taxon>
        <taxon>Haloferacaceae</taxon>
        <taxon>Halogeometricum</taxon>
    </lineage>
</organism>
<dbReference type="InterPro" id="IPR000923">
    <property type="entry name" value="BlueCu_1"/>
</dbReference>
<evidence type="ECO:0000256" key="2">
    <source>
        <dbReference type="ARBA" id="ARBA00023008"/>
    </source>
</evidence>
<proteinExistence type="predicted"/>
<comment type="caution">
    <text evidence="5">The sequence shown here is derived from an EMBL/GenBank/DDBJ whole genome shotgun (WGS) entry which is preliminary data.</text>
</comment>
<dbReference type="Pfam" id="PF00127">
    <property type="entry name" value="Copper-bind"/>
    <property type="match status" value="1"/>
</dbReference>
<evidence type="ECO:0000313" key="6">
    <source>
        <dbReference type="Proteomes" id="UP001254813"/>
    </source>
</evidence>
<keyword evidence="6" id="KW-1185">Reference proteome</keyword>